<dbReference type="RefSeq" id="WP_151179961.1">
    <property type="nucleotide sequence ID" value="NZ_CP042906.1"/>
</dbReference>
<keyword evidence="3" id="KW-1185">Reference proteome</keyword>
<dbReference type="EMBL" id="CP042906">
    <property type="protein sequence ID" value="QEX19947.1"/>
    <property type="molecule type" value="Genomic_DNA"/>
</dbReference>
<organism evidence="2 3">
    <name type="scientific">Hypericibacter terrae</name>
    <dbReference type="NCBI Taxonomy" id="2602015"/>
    <lineage>
        <taxon>Bacteria</taxon>
        <taxon>Pseudomonadati</taxon>
        <taxon>Pseudomonadota</taxon>
        <taxon>Alphaproteobacteria</taxon>
        <taxon>Rhodospirillales</taxon>
        <taxon>Dongiaceae</taxon>
        <taxon>Hypericibacter</taxon>
    </lineage>
</organism>
<evidence type="ECO:0000313" key="3">
    <source>
        <dbReference type="Proteomes" id="UP000326202"/>
    </source>
</evidence>
<reference evidence="2 3" key="1">
    <citation type="submission" date="2019-08" db="EMBL/GenBank/DDBJ databases">
        <title>Hyperibacter terrae gen. nov., sp. nov. and Hyperibacter viscosus sp. nov., two new members in the family Rhodospirillaceae isolated from the rhizosphere of Hypericum perforatum.</title>
        <authorList>
            <person name="Noviana Z."/>
        </authorList>
    </citation>
    <scope>NUCLEOTIDE SEQUENCE [LARGE SCALE GENOMIC DNA]</scope>
    <source>
        <strain evidence="2 3">R5913</strain>
    </source>
</reference>
<sequence length="224" mass="24208">MARGPFDPAFEALPAEIPVFPLAGVLLLPGGRLPLNIFEPRYLAMTRDAIKGERIIGMIQPAELERPGHVPALQQVGCAGRITAFSETEDGRYLITLGGLARFRIAAELPGVSGYRRVRADFMPFAEDMAETPALELDRARLLRALKGFFHQQGIKADWEQIERTADAALITSLAMVCPFEPQEKQALLEAGSATERGRVLTALIEMALLGGTGSGSSGEAARH</sequence>
<dbReference type="PANTHER" id="PTHR46732:SF8">
    <property type="entry name" value="ATP-DEPENDENT PROTEASE LA (LON) DOMAIN PROTEIN"/>
    <property type="match status" value="1"/>
</dbReference>
<dbReference type="AlphaFoldDB" id="A0A5J6MS82"/>
<dbReference type="InterPro" id="IPR046336">
    <property type="entry name" value="Lon_prtase_N_sf"/>
</dbReference>
<feature type="domain" description="Lon N-terminal" evidence="1">
    <location>
        <begin position="17"/>
        <end position="209"/>
    </location>
</feature>
<dbReference type="Gene3D" id="2.30.130.40">
    <property type="entry name" value="LON domain-like"/>
    <property type="match status" value="1"/>
</dbReference>
<dbReference type="Pfam" id="PF02190">
    <property type="entry name" value="LON_substr_bdg"/>
    <property type="match status" value="1"/>
</dbReference>
<dbReference type="InterPro" id="IPR003111">
    <property type="entry name" value="Lon_prtase_N"/>
</dbReference>
<dbReference type="PANTHER" id="PTHR46732">
    <property type="entry name" value="ATP-DEPENDENT PROTEASE LA (LON) DOMAIN PROTEIN"/>
    <property type="match status" value="1"/>
</dbReference>
<dbReference type="KEGG" id="htq:FRZ44_52620"/>
<evidence type="ECO:0000313" key="2">
    <source>
        <dbReference type="EMBL" id="QEX19947.1"/>
    </source>
</evidence>
<dbReference type="InterPro" id="IPR015947">
    <property type="entry name" value="PUA-like_sf"/>
</dbReference>
<dbReference type="PROSITE" id="PS51787">
    <property type="entry name" value="LON_N"/>
    <property type="match status" value="1"/>
</dbReference>
<protein>
    <submittedName>
        <fullName evidence="2">Peptidase S16</fullName>
    </submittedName>
</protein>
<name>A0A5J6MS82_9PROT</name>
<dbReference type="Proteomes" id="UP000326202">
    <property type="component" value="Chromosome"/>
</dbReference>
<accession>A0A5J6MS82</accession>
<dbReference type="SMART" id="SM00464">
    <property type="entry name" value="LON"/>
    <property type="match status" value="1"/>
</dbReference>
<evidence type="ECO:0000259" key="1">
    <source>
        <dbReference type="PROSITE" id="PS51787"/>
    </source>
</evidence>
<proteinExistence type="predicted"/>
<dbReference type="SUPFAM" id="SSF88697">
    <property type="entry name" value="PUA domain-like"/>
    <property type="match status" value="1"/>
</dbReference>
<gene>
    <name evidence="2" type="ORF">FRZ44_52620</name>
</gene>
<dbReference type="OrthoDB" id="9806457at2"/>